<dbReference type="GO" id="GO:0004645">
    <property type="term" value="F:1,4-alpha-oligoglucan phosphorylase activity"/>
    <property type="evidence" value="ECO:0007669"/>
    <property type="project" value="InterPro"/>
</dbReference>
<dbReference type="CDD" id="cd01283">
    <property type="entry name" value="cytidine_deaminase"/>
    <property type="match status" value="1"/>
</dbReference>
<evidence type="ECO:0000313" key="20">
    <source>
        <dbReference type="Proteomes" id="UP000002007"/>
    </source>
</evidence>
<evidence type="ECO:0000256" key="12">
    <source>
        <dbReference type="ARBA" id="ARBA00049252"/>
    </source>
</evidence>
<evidence type="ECO:0000256" key="6">
    <source>
        <dbReference type="ARBA" id="ARBA00022676"/>
    </source>
</evidence>
<comment type="function">
    <text evidence="14">Recycles cytidine and 2-deoxycytidine for uridine and 2-deoxyuridine synthesis, respectively. Catalyzes the hydrolytic deamination of cytidine and 2-deoxycytidine to form, respectively, uridine and 2-deoxyuridine.</text>
</comment>
<dbReference type="Gene3D" id="3.40.1030.10">
    <property type="entry name" value="Nucleoside phosphorylase/phosphoribosyltransferase catalytic domain"/>
    <property type="match status" value="1"/>
</dbReference>
<dbReference type="InterPro" id="IPR017872">
    <property type="entry name" value="Pyrmidine_PPase_CS"/>
</dbReference>
<comment type="cofactor">
    <cofactor evidence="1 17">
        <name>Zn(2+)</name>
        <dbReference type="ChEBI" id="CHEBI:29105"/>
    </cofactor>
</comment>
<protein>
    <recommendedName>
        <fullName evidence="5">Cytidine deaminase</fullName>
        <ecNumber evidence="4">3.5.4.5</ecNumber>
    </recommendedName>
    <alternativeName>
        <fullName evidence="11">Cytidine aminohydrolase</fullName>
    </alternativeName>
</protein>
<gene>
    <name evidence="19" type="ordered locus">RSal33209_0322</name>
</gene>
<evidence type="ECO:0000259" key="18">
    <source>
        <dbReference type="PROSITE" id="PS51747"/>
    </source>
</evidence>
<keyword evidence="6 19" id="KW-0328">Glycosyltransferase</keyword>
<dbReference type="Gene3D" id="1.20.970.10">
    <property type="entry name" value="Transferase, Pyrimidine Nucleoside Phosphorylase, Chain C"/>
    <property type="match status" value="1"/>
</dbReference>
<dbReference type="InterPro" id="IPR036320">
    <property type="entry name" value="Glycosyl_Trfase_fam3_N_dom_sf"/>
</dbReference>
<dbReference type="Gene3D" id="3.40.140.10">
    <property type="entry name" value="Cytidine Deaminase, domain 2"/>
    <property type="match status" value="1"/>
</dbReference>
<feature type="domain" description="CMP/dCMP-type deaminase" evidence="18">
    <location>
        <begin position="5"/>
        <end position="127"/>
    </location>
</feature>
<dbReference type="GO" id="GO:0006206">
    <property type="term" value="P:pyrimidine nucleobase metabolic process"/>
    <property type="evidence" value="ECO:0007669"/>
    <property type="project" value="InterPro"/>
</dbReference>
<feature type="binding site" evidence="17">
    <location>
        <position position="93"/>
    </location>
    <ligand>
        <name>Zn(2+)</name>
        <dbReference type="ChEBI" id="CHEBI:29105"/>
        <note>catalytic</note>
    </ligand>
</feature>
<sequence length="338" mass="35763">MNSSIDWPELAAQATAAMRRAYVPYSKFPVGAAALTKDGRIVVGCNVENASYGLTLCAECTLVGALQMSGGGKIAAFYRVDGEGKVLMPCGRCRQLLYEHRGSDMQLMTVSGIKTMDQVLPDAFGPENLFRIASELMTESFDAVDVIRTKLDHGILSQAQIAWTIDAYTRGVIAEEQMAALNMAILLNGMNREEIAQWTAAMIASGERMEFSSLRAVNGGPVNAQGSKPTSDKHSTGGVGDKITLPLAPLVAVFGVAVPKLSGRGLGHTGGTLDKLEAIPGWRAALSNEEMMQQLQDVGAVICATGSGLAPADKKIYALRDVTGTVEAIPLIASSIIE</sequence>
<evidence type="ECO:0000256" key="1">
    <source>
        <dbReference type="ARBA" id="ARBA00001947"/>
    </source>
</evidence>
<dbReference type="PROSITE" id="PS00647">
    <property type="entry name" value="THYMID_PHOSPHORYLASE"/>
    <property type="match status" value="1"/>
</dbReference>
<organism evidence="19 20">
    <name type="scientific">Renibacterium salmoninarum (strain ATCC 33209 / DSM 20767 / JCM 11484 / NBRC 15589 / NCIMB 2235)</name>
    <dbReference type="NCBI Taxonomy" id="288705"/>
    <lineage>
        <taxon>Bacteria</taxon>
        <taxon>Bacillati</taxon>
        <taxon>Actinomycetota</taxon>
        <taxon>Actinomycetes</taxon>
        <taxon>Micrococcales</taxon>
        <taxon>Micrococcaceae</taxon>
        <taxon>Renibacterium</taxon>
    </lineage>
</organism>
<dbReference type="GO" id="GO:0009032">
    <property type="term" value="F:thymidine phosphorylase activity"/>
    <property type="evidence" value="ECO:0007669"/>
    <property type="project" value="TreeGrafter"/>
</dbReference>
<dbReference type="Pfam" id="PF00383">
    <property type="entry name" value="dCMP_cyt_deam_1"/>
    <property type="match status" value="1"/>
</dbReference>
<evidence type="ECO:0000256" key="17">
    <source>
        <dbReference type="PIRSR" id="PIRSR606262-3"/>
    </source>
</evidence>
<evidence type="ECO:0000256" key="9">
    <source>
        <dbReference type="ARBA" id="ARBA00022801"/>
    </source>
</evidence>
<comment type="similarity">
    <text evidence="3">Belongs to the cytidine and deoxycytidylate deaminase family.</text>
</comment>
<comment type="function">
    <text evidence="2">This enzyme scavenges exogenous and endogenous cytidine and 2'-deoxycytidine for UMP synthesis.</text>
</comment>
<comment type="catalytic activity">
    <reaction evidence="12">
        <text>2'-deoxycytidine + H2O + H(+) = 2'-deoxyuridine + NH4(+)</text>
        <dbReference type="Rhea" id="RHEA:13433"/>
        <dbReference type="ChEBI" id="CHEBI:15377"/>
        <dbReference type="ChEBI" id="CHEBI:15378"/>
        <dbReference type="ChEBI" id="CHEBI:15698"/>
        <dbReference type="ChEBI" id="CHEBI:16450"/>
        <dbReference type="ChEBI" id="CHEBI:28938"/>
        <dbReference type="EC" id="3.5.4.5"/>
    </reaction>
</comment>
<dbReference type="SMR" id="A9WME3"/>
<dbReference type="STRING" id="288705.RSal33209_0322"/>
<dbReference type="EMBL" id="CP000910">
    <property type="protein sequence ID" value="ABY22078.1"/>
    <property type="molecule type" value="Genomic_DNA"/>
</dbReference>
<dbReference type="InterPro" id="IPR017459">
    <property type="entry name" value="Glycosyl_Trfase_fam3_N_dom"/>
</dbReference>
<dbReference type="Pfam" id="PF00591">
    <property type="entry name" value="Glycos_transf_3"/>
    <property type="match status" value="1"/>
</dbReference>
<dbReference type="PROSITE" id="PS51747">
    <property type="entry name" value="CYT_DCMP_DEAMINASES_2"/>
    <property type="match status" value="1"/>
</dbReference>
<evidence type="ECO:0000256" key="14">
    <source>
        <dbReference type="ARBA" id="ARBA00056327"/>
    </source>
</evidence>
<keyword evidence="7 19" id="KW-0808">Transferase</keyword>
<dbReference type="eggNOG" id="COG0213">
    <property type="taxonomic scope" value="Bacteria"/>
</dbReference>
<dbReference type="NCBIfam" id="NF004490">
    <property type="entry name" value="PRK05820.1"/>
    <property type="match status" value="1"/>
</dbReference>
<keyword evidence="20" id="KW-1185">Reference proteome</keyword>
<accession>A9WME3</accession>
<keyword evidence="10 17" id="KW-0862">Zinc</keyword>
<evidence type="ECO:0000256" key="16">
    <source>
        <dbReference type="PIRSR" id="PIRSR606262-2"/>
    </source>
</evidence>
<evidence type="ECO:0000256" key="7">
    <source>
        <dbReference type="ARBA" id="ARBA00022679"/>
    </source>
</evidence>
<evidence type="ECO:0000313" key="19">
    <source>
        <dbReference type="EMBL" id="ABY22078.1"/>
    </source>
</evidence>
<evidence type="ECO:0000256" key="10">
    <source>
        <dbReference type="ARBA" id="ARBA00022833"/>
    </source>
</evidence>
<reference evidence="20" key="1">
    <citation type="journal article" date="2008" name="J. Bacteriol.">
        <title>Genome sequence of the fish pathogen Renibacterium salmoninarum suggests reductive evolution away from an environmental Arthrobacter ancestor.</title>
        <authorList>
            <person name="Wiens G.D."/>
            <person name="Rockey D.D."/>
            <person name="Wu Z."/>
            <person name="Chang J."/>
            <person name="Levy R."/>
            <person name="Crane S."/>
            <person name="Chen D.S."/>
            <person name="Capri G.R."/>
            <person name="Burnett J.R."/>
            <person name="Sudheesh P.S."/>
            <person name="Schipma M.J."/>
            <person name="Burd H."/>
            <person name="Bhattacharyya A."/>
            <person name="Rhodes L.D."/>
            <person name="Kaul R."/>
            <person name="Strom M.S."/>
        </authorList>
    </citation>
    <scope>NUCLEOTIDE SEQUENCE [LARGE SCALE GENOMIC DNA]</scope>
    <source>
        <strain evidence="20">ATCC 33209 / DSM 20767 / JCM 11484 / NBRC 15589 / NCIMB 2235</strain>
    </source>
</reference>
<dbReference type="SUPFAM" id="SSF52418">
    <property type="entry name" value="Nucleoside phosphorylase/phosphoribosyltransferase catalytic domain"/>
    <property type="match status" value="1"/>
</dbReference>
<dbReference type="NCBIfam" id="TIGR01354">
    <property type="entry name" value="cyt_deam_tetra"/>
    <property type="match status" value="1"/>
</dbReference>
<evidence type="ECO:0000256" key="3">
    <source>
        <dbReference type="ARBA" id="ARBA00006576"/>
    </source>
</evidence>
<evidence type="ECO:0000256" key="8">
    <source>
        <dbReference type="ARBA" id="ARBA00022723"/>
    </source>
</evidence>
<keyword evidence="9" id="KW-0378">Hydrolase</keyword>
<evidence type="ECO:0000256" key="2">
    <source>
        <dbReference type="ARBA" id="ARBA00003949"/>
    </source>
</evidence>
<dbReference type="InterPro" id="IPR006262">
    <property type="entry name" value="Cyt_deam_tetra"/>
</dbReference>
<dbReference type="GO" id="GO:0004126">
    <property type="term" value="F:cytidine deaminase activity"/>
    <property type="evidence" value="ECO:0007669"/>
    <property type="project" value="UniProtKB-EC"/>
</dbReference>
<dbReference type="GO" id="GO:0005829">
    <property type="term" value="C:cytosol"/>
    <property type="evidence" value="ECO:0007669"/>
    <property type="project" value="TreeGrafter"/>
</dbReference>
<dbReference type="SUPFAM" id="SSF47648">
    <property type="entry name" value="Nucleoside phosphorylase/phosphoribosyltransferase N-terminal domain"/>
    <property type="match status" value="1"/>
</dbReference>
<comment type="catalytic activity">
    <reaction evidence="13">
        <text>cytidine + H2O + H(+) = uridine + NH4(+)</text>
        <dbReference type="Rhea" id="RHEA:16069"/>
        <dbReference type="ChEBI" id="CHEBI:15377"/>
        <dbReference type="ChEBI" id="CHEBI:15378"/>
        <dbReference type="ChEBI" id="CHEBI:16704"/>
        <dbReference type="ChEBI" id="CHEBI:17562"/>
        <dbReference type="ChEBI" id="CHEBI:28938"/>
        <dbReference type="EC" id="3.5.4.5"/>
    </reaction>
</comment>
<proteinExistence type="inferred from homology"/>
<dbReference type="eggNOG" id="COG0295">
    <property type="taxonomic scope" value="Bacteria"/>
</dbReference>
<dbReference type="HOGENOM" id="CLU_821035_0_0_11"/>
<dbReference type="InterPro" id="IPR016193">
    <property type="entry name" value="Cytidine_deaminase-like"/>
</dbReference>
<keyword evidence="8 17" id="KW-0479">Metal-binding</keyword>
<dbReference type="EC" id="3.5.4.5" evidence="4"/>
<feature type="binding site" evidence="17">
    <location>
        <position position="90"/>
    </location>
    <ligand>
        <name>Zn(2+)</name>
        <dbReference type="ChEBI" id="CHEBI:29105"/>
        <note>catalytic</note>
    </ligand>
</feature>
<evidence type="ECO:0000256" key="11">
    <source>
        <dbReference type="ARBA" id="ARBA00032005"/>
    </source>
</evidence>
<dbReference type="Pfam" id="PF02885">
    <property type="entry name" value="Glycos_trans_3N"/>
    <property type="match status" value="1"/>
</dbReference>
<dbReference type="AlphaFoldDB" id="A9WME3"/>
<evidence type="ECO:0000256" key="15">
    <source>
        <dbReference type="PIRSR" id="PIRSR606262-1"/>
    </source>
</evidence>
<dbReference type="PANTHER" id="PTHR10515:SF0">
    <property type="entry name" value="THYMIDINE PHOSPHORYLASE"/>
    <property type="match status" value="1"/>
</dbReference>
<dbReference type="PANTHER" id="PTHR10515">
    <property type="entry name" value="THYMIDINE PHOSPHORYLASE"/>
    <property type="match status" value="1"/>
</dbReference>
<feature type="binding site" evidence="17">
    <location>
        <position position="57"/>
    </location>
    <ligand>
        <name>Zn(2+)</name>
        <dbReference type="ChEBI" id="CHEBI:29105"/>
        <note>catalytic</note>
    </ligand>
</feature>
<dbReference type="SUPFAM" id="SSF53927">
    <property type="entry name" value="Cytidine deaminase-like"/>
    <property type="match status" value="1"/>
</dbReference>
<feature type="binding site" evidence="16">
    <location>
        <begin position="46"/>
        <end position="52"/>
    </location>
    <ligand>
        <name>substrate</name>
    </ligand>
</feature>
<evidence type="ECO:0000256" key="13">
    <source>
        <dbReference type="ARBA" id="ARBA00049558"/>
    </source>
</evidence>
<dbReference type="FunFam" id="3.40.140.10:FF:000008">
    <property type="entry name" value="Cytidine deaminase"/>
    <property type="match status" value="1"/>
</dbReference>
<name>A9WME3_RENSM</name>
<dbReference type="InterPro" id="IPR035902">
    <property type="entry name" value="Nuc_phospho_transferase"/>
</dbReference>
<dbReference type="GO" id="GO:0008270">
    <property type="term" value="F:zinc ion binding"/>
    <property type="evidence" value="ECO:0007669"/>
    <property type="project" value="InterPro"/>
</dbReference>
<dbReference type="KEGG" id="rsa:RSal33209_0322"/>
<dbReference type="InterPro" id="IPR000312">
    <property type="entry name" value="Glycosyl_Trfase_fam3"/>
</dbReference>
<evidence type="ECO:0000256" key="5">
    <source>
        <dbReference type="ARBA" id="ARBA00018266"/>
    </source>
</evidence>
<dbReference type="Proteomes" id="UP000002007">
    <property type="component" value="Chromosome"/>
</dbReference>
<dbReference type="NCBIfam" id="NF004064">
    <property type="entry name" value="PRK05578.1"/>
    <property type="match status" value="1"/>
</dbReference>
<dbReference type="InterPro" id="IPR000053">
    <property type="entry name" value="Thymidine/pyrmidine_PPase"/>
</dbReference>
<feature type="active site" description="Proton donor" evidence="15">
    <location>
        <position position="59"/>
    </location>
</feature>
<dbReference type="InterPro" id="IPR002125">
    <property type="entry name" value="CMP_dCMP_dom"/>
</dbReference>
<evidence type="ECO:0000256" key="4">
    <source>
        <dbReference type="ARBA" id="ARBA00012783"/>
    </source>
</evidence>